<sequence length="250" mass="26146">MGKLDGKIAVVTGASSGMGREIAKAYATEGAKVVAVARRKEKLEELAGEFPNIVAFSGDMAKPEDVTAMLDYAVTEFGKLDILVNNAGILDNFMPVGDLTDELWERVLRVNLTAPMEAMRKAVNIFLESGGGVIINIASVGGLRGAAGGATYVTSKHALVGLTKNTAIMYAEKGIRANVICPGGVETEIGNFDQTKISPLGIEKVMKANAVNPRTGKPEEVAKVAVFLATDDASFVNGVAMPVDGGWMAG</sequence>
<evidence type="ECO:0000256" key="1">
    <source>
        <dbReference type="ARBA" id="ARBA00006484"/>
    </source>
</evidence>
<dbReference type="RefSeq" id="WP_262067757.1">
    <property type="nucleotide sequence ID" value="NZ_JAMXOC010000001.1"/>
</dbReference>
<dbReference type="InterPro" id="IPR020904">
    <property type="entry name" value="Sc_DH/Rdtase_CS"/>
</dbReference>
<comment type="caution">
    <text evidence="2">The sequence shown here is derived from an EMBL/GenBank/DDBJ whole genome shotgun (WGS) entry which is preliminary data.</text>
</comment>
<dbReference type="NCBIfam" id="NF005559">
    <property type="entry name" value="PRK07231.1"/>
    <property type="match status" value="1"/>
</dbReference>
<dbReference type="PANTHER" id="PTHR42760">
    <property type="entry name" value="SHORT-CHAIN DEHYDROGENASES/REDUCTASES FAMILY MEMBER"/>
    <property type="match status" value="1"/>
</dbReference>
<dbReference type="Proteomes" id="UP001523565">
    <property type="component" value="Unassembled WGS sequence"/>
</dbReference>
<dbReference type="CDD" id="cd05233">
    <property type="entry name" value="SDR_c"/>
    <property type="match status" value="1"/>
</dbReference>
<name>A0ABT1EDZ2_9FIRM</name>
<protein>
    <submittedName>
        <fullName evidence="2">Glucose 1-dehydrogenase</fullName>
        <ecNumber evidence="2">1.1.1.47</ecNumber>
    </submittedName>
</protein>
<dbReference type="InterPro" id="IPR036291">
    <property type="entry name" value="NAD(P)-bd_dom_sf"/>
</dbReference>
<dbReference type="GO" id="GO:0047936">
    <property type="term" value="F:glucose 1-dehydrogenase [NAD(P)+] activity"/>
    <property type="evidence" value="ECO:0007669"/>
    <property type="project" value="UniProtKB-EC"/>
</dbReference>
<dbReference type="Pfam" id="PF13561">
    <property type="entry name" value="adh_short_C2"/>
    <property type="match status" value="1"/>
</dbReference>
<accession>A0ABT1EDZ2</accession>
<keyword evidence="3" id="KW-1185">Reference proteome</keyword>
<gene>
    <name evidence="2" type="ORF">NK118_01130</name>
</gene>
<evidence type="ECO:0000313" key="3">
    <source>
        <dbReference type="Proteomes" id="UP001523565"/>
    </source>
</evidence>
<dbReference type="SUPFAM" id="SSF51735">
    <property type="entry name" value="NAD(P)-binding Rossmann-fold domains"/>
    <property type="match status" value="1"/>
</dbReference>
<dbReference type="PRINTS" id="PR00080">
    <property type="entry name" value="SDRFAMILY"/>
</dbReference>
<proteinExistence type="inferred from homology"/>
<evidence type="ECO:0000313" key="2">
    <source>
        <dbReference type="EMBL" id="MCP1108853.1"/>
    </source>
</evidence>
<dbReference type="EMBL" id="JAMZFV010000001">
    <property type="protein sequence ID" value="MCP1108853.1"/>
    <property type="molecule type" value="Genomic_DNA"/>
</dbReference>
<dbReference type="PROSITE" id="PS00061">
    <property type="entry name" value="ADH_SHORT"/>
    <property type="match status" value="1"/>
</dbReference>
<dbReference type="EC" id="1.1.1.47" evidence="2"/>
<dbReference type="Gene3D" id="3.40.50.720">
    <property type="entry name" value="NAD(P)-binding Rossmann-like Domain"/>
    <property type="match status" value="1"/>
</dbReference>
<reference evidence="2 3" key="1">
    <citation type="journal article" date="2022" name="Genome Biol. Evol.">
        <title>Host diet, physiology and behaviors set the stage for Lachnospiraceae cladogenesis.</title>
        <authorList>
            <person name="Vera-Ponce De Leon A."/>
            <person name="Schneider M."/>
            <person name="Jahnes B.C."/>
            <person name="Sadowski V."/>
            <person name="Camuy-Velez L.A."/>
            <person name="Duan J."/>
            <person name="Sabree Z.L."/>
        </authorList>
    </citation>
    <scope>NUCLEOTIDE SEQUENCE [LARGE SCALE GENOMIC DNA]</scope>
    <source>
        <strain evidence="2 3">PAL227</strain>
    </source>
</reference>
<comment type="similarity">
    <text evidence="1">Belongs to the short-chain dehydrogenases/reductases (SDR) family.</text>
</comment>
<dbReference type="InterPro" id="IPR002347">
    <property type="entry name" value="SDR_fam"/>
</dbReference>
<dbReference type="PRINTS" id="PR00081">
    <property type="entry name" value="GDHRDH"/>
</dbReference>
<keyword evidence="2" id="KW-0560">Oxidoreductase</keyword>
<organism evidence="2 3">
    <name type="scientific">Ohessyouella blattaphilus</name>
    <dbReference type="NCBI Taxonomy" id="2949333"/>
    <lineage>
        <taxon>Bacteria</taxon>
        <taxon>Bacillati</taxon>
        <taxon>Bacillota</taxon>
        <taxon>Clostridia</taxon>
        <taxon>Lachnospirales</taxon>
        <taxon>Lachnospiraceae</taxon>
        <taxon>Ohessyouella</taxon>
    </lineage>
</organism>